<evidence type="ECO:0000259" key="1">
    <source>
        <dbReference type="Pfam" id="PF03070"/>
    </source>
</evidence>
<dbReference type="GO" id="GO:0005829">
    <property type="term" value="C:cytosol"/>
    <property type="evidence" value="ECO:0007669"/>
    <property type="project" value="TreeGrafter"/>
</dbReference>
<dbReference type="Proteomes" id="UP000002595">
    <property type="component" value="Chromosome"/>
</dbReference>
<dbReference type="InterPro" id="IPR050967">
    <property type="entry name" value="Thiamine_Salvage_TenA"/>
</dbReference>
<evidence type="ECO:0000313" key="2">
    <source>
        <dbReference type="EMBL" id="ABL89121.1"/>
    </source>
</evidence>
<dbReference type="RefSeq" id="WP_011763696.1">
    <property type="nucleotide sequence ID" value="NC_008701.1"/>
</dbReference>
<name>A1RVY9_PYRIL</name>
<protein>
    <submittedName>
        <fullName evidence="2">Transcriptional activator, TenA family</fullName>
    </submittedName>
</protein>
<dbReference type="PANTHER" id="PTHR43198:SF2">
    <property type="entry name" value="SI:CH1073-67J19.1-RELATED"/>
    <property type="match status" value="1"/>
</dbReference>
<proteinExistence type="predicted"/>
<dbReference type="EMBL" id="CP000504">
    <property type="protein sequence ID" value="ABL89121.1"/>
    <property type="molecule type" value="Genomic_DNA"/>
</dbReference>
<organism evidence="2 3">
    <name type="scientific">Pyrobaculum islandicum (strain DSM 4184 / JCM 9189 / GEO3)</name>
    <dbReference type="NCBI Taxonomy" id="384616"/>
    <lineage>
        <taxon>Archaea</taxon>
        <taxon>Thermoproteota</taxon>
        <taxon>Thermoprotei</taxon>
        <taxon>Thermoproteales</taxon>
        <taxon>Thermoproteaceae</taxon>
        <taxon>Pyrobaculum</taxon>
    </lineage>
</organism>
<reference evidence="2" key="1">
    <citation type="submission" date="2006-12" db="EMBL/GenBank/DDBJ databases">
        <title>Complete sequence of Pyrobaculum islandicum DSM 4184.</title>
        <authorList>
            <person name="Copeland A."/>
            <person name="Lucas S."/>
            <person name="Lapidus A."/>
            <person name="Barry K."/>
            <person name="Detter J.C."/>
            <person name="Glavina del Rio T."/>
            <person name="Dalin E."/>
            <person name="Tice H."/>
            <person name="Pitluck S."/>
            <person name="Meincke L."/>
            <person name="Brettin T."/>
            <person name="Bruce D."/>
            <person name="Han C."/>
            <person name="Tapia R."/>
            <person name="Gilna P."/>
            <person name="Schmutz J."/>
            <person name="Larimer F."/>
            <person name="Land M."/>
            <person name="Hauser L."/>
            <person name="Kyrpides N."/>
            <person name="Mikhailova N."/>
            <person name="Cozen A.E."/>
            <person name="Fitz-Gibbon S.T."/>
            <person name="House C.H."/>
            <person name="Saltikov C."/>
            <person name="Lowe T."/>
            <person name="Richardson P."/>
        </authorList>
    </citation>
    <scope>NUCLEOTIDE SEQUENCE [LARGE SCALE GENOMIC DNA]</scope>
    <source>
        <strain evidence="2">DSM 4184</strain>
    </source>
</reference>
<dbReference type="eggNOG" id="arCOG01128">
    <property type="taxonomic scope" value="Archaea"/>
</dbReference>
<accession>A1RVY9</accession>
<dbReference type="GO" id="GO:0006772">
    <property type="term" value="P:thiamine metabolic process"/>
    <property type="evidence" value="ECO:0007669"/>
    <property type="project" value="InterPro"/>
</dbReference>
<dbReference type="OrthoDB" id="85443at2157"/>
<dbReference type="InterPro" id="IPR027574">
    <property type="entry name" value="Thiaminase_II"/>
</dbReference>
<dbReference type="InterPro" id="IPR004305">
    <property type="entry name" value="Thiaminase-2/PQQC"/>
</dbReference>
<dbReference type="SUPFAM" id="SSF48613">
    <property type="entry name" value="Heme oxygenase-like"/>
    <property type="match status" value="1"/>
</dbReference>
<dbReference type="KEGG" id="pis:Pisl_1974"/>
<sequence length="212" mass="24427">MATEKLRAWADPIWQEIFRHPFVVEVYRGSLPMDKFRYYLLQDYNYLVNFTKALSLAAARAPSVELMKTALELAYGTVTGEMANYEALLREAGLTLKDAEGAEPNFVNVSYMSYLLSVCSLEGFYQCMAALLPCFWSYAEIAQRHRDALERNPVPLYRRWASVYLTPEYNALVEKLRALLDSSGAPPEALWPYFRQASIYELKFWQAAYEGH</sequence>
<feature type="domain" description="Thiaminase-2/PQQC" evidence="1">
    <location>
        <begin position="10"/>
        <end position="210"/>
    </location>
</feature>
<dbReference type="AlphaFoldDB" id="A1RVY9"/>
<dbReference type="GeneID" id="4617924"/>
<dbReference type="PANTHER" id="PTHR43198">
    <property type="entry name" value="BIFUNCTIONAL TH2 PROTEIN"/>
    <property type="match status" value="1"/>
</dbReference>
<dbReference type="NCBIfam" id="TIGR04306">
    <property type="entry name" value="salvage_TenA"/>
    <property type="match status" value="1"/>
</dbReference>
<gene>
    <name evidence="2" type="ordered locus">Pisl_1974</name>
</gene>
<dbReference type="InterPro" id="IPR016084">
    <property type="entry name" value="Haem_Oase-like_multi-hlx"/>
</dbReference>
<dbReference type="HOGENOM" id="CLU_077537_3_0_2"/>
<dbReference type="STRING" id="384616.Pisl_1974"/>
<dbReference type="Pfam" id="PF03070">
    <property type="entry name" value="TENA_THI-4"/>
    <property type="match status" value="1"/>
</dbReference>
<dbReference type="Gene3D" id="1.20.910.10">
    <property type="entry name" value="Heme oxygenase-like"/>
    <property type="match status" value="1"/>
</dbReference>
<dbReference type="GO" id="GO:0050334">
    <property type="term" value="F:thiaminase activity"/>
    <property type="evidence" value="ECO:0007669"/>
    <property type="project" value="InterPro"/>
</dbReference>
<dbReference type="CDD" id="cd19363">
    <property type="entry name" value="TenA_C_PH1161-like"/>
    <property type="match status" value="1"/>
</dbReference>
<evidence type="ECO:0000313" key="3">
    <source>
        <dbReference type="Proteomes" id="UP000002595"/>
    </source>
</evidence>
<keyword evidence="3" id="KW-1185">Reference proteome</keyword>